<dbReference type="SUPFAM" id="SSF46785">
    <property type="entry name" value="Winged helix' DNA-binding domain"/>
    <property type="match status" value="1"/>
</dbReference>
<dbReference type="Proteomes" id="UP001055104">
    <property type="component" value="Unassembled WGS sequence"/>
</dbReference>
<feature type="domain" description="HTH lysR-type" evidence="5">
    <location>
        <begin position="1"/>
        <end position="58"/>
    </location>
</feature>
<evidence type="ECO:0000313" key="7">
    <source>
        <dbReference type="Proteomes" id="UP001055104"/>
    </source>
</evidence>
<accession>A0AA37NJB4</accession>
<dbReference type="GO" id="GO:0003677">
    <property type="term" value="F:DNA binding"/>
    <property type="evidence" value="ECO:0007669"/>
    <property type="project" value="UniProtKB-KW"/>
</dbReference>
<name>A0AA37NJB4_9BACT</name>
<dbReference type="Pfam" id="PF00126">
    <property type="entry name" value="HTH_1"/>
    <property type="match status" value="1"/>
</dbReference>
<keyword evidence="4" id="KW-0804">Transcription</keyword>
<keyword evidence="2" id="KW-0805">Transcription regulation</keyword>
<dbReference type="InterPro" id="IPR036390">
    <property type="entry name" value="WH_DNA-bd_sf"/>
</dbReference>
<evidence type="ECO:0000256" key="1">
    <source>
        <dbReference type="ARBA" id="ARBA00009437"/>
    </source>
</evidence>
<comment type="similarity">
    <text evidence="1">Belongs to the LysR transcriptional regulatory family.</text>
</comment>
<evidence type="ECO:0000256" key="2">
    <source>
        <dbReference type="ARBA" id="ARBA00023015"/>
    </source>
</evidence>
<organism evidence="6 7">
    <name type="scientific">Phocaeicola dorei</name>
    <dbReference type="NCBI Taxonomy" id="357276"/>
    <lineage>
        <taxon>Bacteria</taxon>
        <taxon>Pseudomonadati</taxon>
        <taxon>Bacteroidota</taxon>
        <taxon>Bacteroidia</taxon>
        <taxon>Bacteroidales</taxon>
        <taxon>Bacteroidaceae</taxon>
        <taxon>Phocaeicola</taxon>
    </lineage>
</organism>
<evidence type="ECO:0000256" key="4">
    <source>
        <dbReference type="ARBA" id="ARBA00023163"/>
    </source>
</evidence>
<dbReference type="PROSITE" id="PS50931">
    <property type="entry name" value="HTH_LYSR"/>
    <property type="match status" value="1"/>
</dbReference>
<dbReference type="InterPro" id="IPR000847">
    <property type="entry name" value="LysR_HTH_N"/>
</dbReference>
<protein>
    <submittedName>
        <fullName evidence="6">LysR family transcriptional regulator</fullName>
    </submittedName>
</protein>
<sequence>MNSNNLLYFSVLAKELHFGKAAQKLHITQPPLSRAIKQLEEELGVSLLERNQRTVTLTTAGEYLKRKADLILQNITAAEKEVKRIAKGEIGDLRITYVGSVLHSILPPLRSFTRLYPNVHLHLSQYTVYDQLKMLKNEDTDIAFLRTPIHAKGLHLREIYTENFVLVTSKTQPIISLNENKALFLLSKLPFIFFPQYLASGLYEQIITICNTIGFSPLIAHEVSELDCIVRMVEDDMGIAILPKSALLGVENRVRLYELDFIKVHSTISICHRCEYTNPVLQSFINFIVQNKSH</sequence>
<evidence type="ECO:0000259" key="5">
    <source>
        <dbReference type="PROSITE" id="PS50931"/>
    </source>
</evidence>
<evidence type="ECO:0000256" key="3">
    <source>
        <dbReference type="ARBA" id="ARBA00023125"/>
    </source>
</evidence>
<dbReference type="PANTHER" id="PTHR30346">
    <property type="entry name" value="TRANSCRIPTIONAL DUAL REGULATOR HCAR-RELATED"/>
    <property type="match status" value="1"/>
</dbReference>
<comment type="caution">
    <text evidence="6">The sequence shown here is derived from an EMBL/GenBank/DDBJ whole genome shotgun (WGS) entry which is preliminary data.</text>
</comment>
<dbReference type="PANTHER" id="PTHR30346:SF0">
    <property type="entry name" value="HCA OPERON TRANSCRIPTIONAL ACTIVATOR HCAR"/>
    <property type="match status" value="1"/>
</dbReference>
<keyword evidence="3" id="KW-0238">DNA-binding</keyword>
<dbReference type="PRINTS" id="PR00039">
    <property type="entry name" value="HTHLYSR"/>
</dbReference>
<dbReference type="RefSeq" id="WP_244058008.1">
    <property type="nucleotide sequence ID" value="NZ_BQOA01000001.1"/>
</dbReference>
<dbReference type="InterPro" id="IPR005119">
    <property type="entry name" value="LysR_subst-bd"/>
</dbReference>
<dbReference type="Pfam" id="PF03466">
    <property type="entry name" value="LysR_substrate"/>
    <property type="match status" value="1"/>
</dbReference>
<dbReference type="FunFam" id="1.10.10.10:FF:000001">
    <property type="entry name" value="LysR family transcriptional regulator"/>
    <property type="match status" value="1"/>
</dbReference>
<dbReference type="AlphaFoldDB" id="A0AA37NJB4"/>
<proteinExistence type="inferred from homology"/>
<dbReference type="Gene3D" id="1.10.10.10">
    <property type="entry name" value="Winged helix-like DNA-binding domain superfamily/Winged helix DNA-binding domain"/>
    <property type="match status" value="1"/>
</dbReference>
<dbReference type="EMBL" id="BQOB01000001">
    <property type="protein sequence ID" value="GKH81342.1"/>
    <property type="molecule type" value="Genomic_DNA"/>
</dbReference>
<dbReference type="Gene3D" id="3.40.190.10">
    <property type="entry name" value="Periplasmic binding protein-like II"/>
    <property type="match status" value="2"/>
</dbReference>
<dbReference type="GO" id="GO:0032993">
    <property type="term" value="C:protein-DNA complex"/>
    <property type="evidence" value="ECO:0007669"/>
    <property type="project" value="TreeGrafter"/>
</dbReference>
<dbReference type="InterPro" id="IPR036388">
    <property type="entry name" value="WH-like_DNA-bd_sf"/>
</dbReference>
<dbReference type="GO" id="GO:0003700">
    <property type="term" value="F:DNA-binding transcription factor activity"/>
    <property type="evidence" value="ECO:0007669"/>
    <property type="project" value="InterPro"/>
</dbReference>
<evidence type="ECO:0000313" key="6">
    <source>
        <dbReference type="EMBL" id="GKH81342.1"/>
    </source>
</evidence>
<dbReference type="CDD" id="cd08414">
    <property type="entry name" value="PBP2_LTTR_aromatics_like"/>
    <property type="match status" value="1"/>
</dbReference>
<dbReference type="SUPFAM" id="SSF53850">
    <property type="entry name" value="Periplasmic binding protein-like II"/>
    <property type="match status" value="1"/>
</dbReference>
<reference evidence="6" key="1">
    <citation type="submission" date="2022-01" db="EMBL/GenBank/DDBJ databases">
        <title>Novel bile acid biosynthetic pathways are enriched in the microbiome of centenarians.</title>
        <authorList>
            <person name="Sato Y."/>
            <person name="Atarashi K."/>
            <person name="Plichta R.D."/>
            <person name="Arai Y."/>
            <person name="Sasajima S."/>
            <person name="Kearney M.S."/>
            <person name="Suda W."/>
            <person name="Takeshita K."/>
            <person name="Sasaki T."/>
            <person name="Okamoto S."/>
            <person name="Skelly N.A."/>
            <person name="Okamura Y."/>
            <person name="Vlamakis H."/>
            <person name="Li Y."/>
            <person name="Tanoue T."/>
            <person name="Takei H."/>
            <person name="Nittono H."/>
            <person name="Narushima S."/>
            <person name="Irie J."/>
            <person name="Itoh H."/>
            <person name="Moriya K."/>
            <person name="Sugiura Y."/>
            <person name="Suematsu M."/>
            <person name="Moritoki N."/>
            <person name="Shibata S."/>
            <person name="Littman R.D."/>
            <person name="Fischbach A.M."/>
            <person name="Uwamino Y."/>
            <person name="Inoue T."/>
            <person name="Honda A."/>
            <person name="Hattori M."/>
            <person name="Murai T."/>
            <person name="Xavier J.R."/>
            <person name="Hirose N."/>
            <person name="Honda K."/>
        </authorList>
    </citation>
    <scope>NUCLEOTIDE SEQUENCE</scope>
    <source>
        <strain evidence="6">CE91-St7</strain>
    </source>
</reference>
<gene>
    <name evidence="6" type="ORF">CE91St7_22260</name>
</gene>